<accession>A0AA86J458</accession>
<evidence type="ECO:0000313" key="4">
    <source>
        <dbReference type="Proteomes" id="UP001304813"/>
    </source>
</evidence>
<sequence length="723" mass="80145">MDYKIYTIDELNDLGNLIYHPKPGSVSSSLIDYLQSVKDDPSKADTDELIKVIPDLPDSIKTDSGKTNELINDLIDETDPSGDFNQLLQCLLKIIDYYVSYVNYSNTITSLRSLMMENIKPSMEYSKLLSEGTLSPKNLSKLVFVQPIKLNSFSEEYLKAMINSLAQDDFLYPLKNVWLDNIKLYGTTTSSGLIIYYLKLFTEHHKIVVNTYVAAKIVALLCIDNKRKYPDNSAQDSLNDALDGLISDKDLSDLISDGSDLIGIINDTVQNNDLGSLQDPDKDWAEVTDRFDPPNYSLKDLVIVANNDNEKSHNTGVVVDNTFNIIDSSKDTGDELRKITDQVADYEDTLSDIHDQLNNKPENNYGPSGLVPGSTTGSGSSSSPSSSAGNTDGSKGVSDITSGDYTYLDEHVSNNMNSLEDVTSGMTEVIQITNSLSKKVNNDVNSQIENNNQYQSTHTMYTDDLTSINEILQGSLYNNNDYLSGLFDRLQSLEDYITNTIFGDLSFLPDNGWGLNGNTLDRVSSIQAILQALLDLLAALICAIKALICLIIGLINGLFDLAKWLLSGQAFEDAYNALKNALNQLLEESGAKYAYQFISKIVDIDKAMSLEAAQKVYEQLVTEMGKDKADKFMLAFNQVNSECDVKGDQVLFELVIGTFNSLVDELMSLIDQQIQYLLGMISDLMNCNTNLKPDLSFFKIKSPGSLLGFKLSIPDIFPRIPRC</sequence>
<feature type="transmembrane region" description="Helical" evidence="2">
    <location>
        <begin position="536"/>
        <end position="559"/>
    </location>
</feature>
<keyword evidence="2" id="KW-1133">Transmembrane helix</keyword>
<reference evidence="3 4" key="1">
    <citation type="submission" date="2023-09" db="EMBL/GenBank/DDBJ databases">
        <title>Analysis of phage genome (vB_Yru_GN1) of the bacterium (Yersinia ruckeri).</title>
        <authorList>
            <person name="Ganjoor M.S."/>
            <person name="Bouzari M."/>
            <person name="Soleimani-Delfan A."/>
        </authorList>
    </citation>
    <scope>NUCLEOTIDE SEQUENCE [LARGE SCALE GENOMIC DNA]</scope>
    <source>
        <strain evidence="4">vB_Yru_GN1</strain>
    </source>
</reference>
<keyword evidence="2" id="KW-0812">Transmembrane</keyword>
<evidence type="ECO:0000256" key="2">
    <source>
        <dbReference type="SAM" id="Phobius"/>
    </source>
</evidence>
<feature type="compositionally biased region" description="Low complexity" evidence="1">
    <location>
        <begin position="366"/>
        <end position="394"/>
    </location>
</feature>
<dbReference type="Proteomes" id="UP001304813">
    <property type="component" value="Segment"/>
</dbReference>
<keyword evidence="4" id="KW-1185">Reference proteome</keyword>
<feature type="region of interest" description="Disordered" evidence="1">
    <location>
        <begin position="354"/>
        <end position="397"/>
    </location>
</feature>
<dbReference type="EMBL" id="LC779065">
    <property type="protein sequence ID" value="BES79818.1"/>
    <property type="molecule type" value="Genomic_DNA"/>
</dbReference>
<keyword evidence="2" id="KW-0472">Membrane</keyword>
<protein>
    <submittedName>
        <fullName evidence="3">Uncharacterized protein</fullName>
    </submittedName>
</protein>
<evidence type="ECO:0000256" key="1">
    <source>
        <dbReference type="SAM" id="MobiDB-lite"/>
    </source>
</evidence>
<name>A0AA86J458_9CAUD</name>
<proteinExistence type="predicted"/>
<evidence type="ECO:0000313" key="3">
    <source>
        <dbReference type="EMBL" id="BES79818.1"/>
    </source>
</evidence>
<organism evidence="3 4">
    <name type="scientific">Yersinia phage vB_Yru_GN1</name>
    <dbReference type="NCBI Taxonomy" id="3074381"/>
    <lineage>
        <taxon>Viruses</taxon>
        <taxon>Duplodnaviria</taxon>
        <taxon>Heunggongvirae</taxon>
        <taxon>Uroviricota</taxon>
        <taxon>Caudoviricetes</taxon>
        <taxon>Caudoviricetes incertae sedis</taxon>
        <taxon>Sepahanvirus</taxon>
        <taxon>Sepahanvirus vB-Yru-GN1</taxon>
    </lineage>
</organism>